<evidence type="ECO:0000259" key="3">
    <source>
        <dbReference type="PROSITE" id="PS51186"/>
    </source>
</evidence>
<dbReference type="KEGG" id="pry:Prubr_33950"/>
<dbReference type="CDD" id="cd04301">
    <property type="entry name" value="NAT_SF"/>
    <property type="match status" value="1"/>
</dbReference>
<name>A0A810N148_9ACTN</name>
<organism evidence="4 5">
    <name type="scientific">Polymorphospora rubra</name>
    <dbReference type="NCBI Taxonomy" id="338584"/>
    <lineage>
        <taxon>Bacteria</taxon>
        <taxon>Bacillati</taxon>
        <taxon>Actinomycetota</taxon>
        <taxon>Actinomycetes</taxon>
        <taxon>Micromonosporales</taxon>
        <taxon>Micromonosporaceae</taxon>
        <taxon>Polymorphospora</taxon>
    </lineage>
</organism>
<dbReference type="Gene3D" id="3.40.630.30">
    <property type="match status" value="1"/>
</dbReference>
<dbReference type="InterPro" id="IPR050832">
    <property type="entry name" value="Bact_Acetyltransf"/>
</dbReference>
<dbReference type="RefSeq" id="WP_425518023.1">
    <property type="nucleotide sequence ID" value="NZ_AP023359.1"/>
</dbReference>
<dbReference type="Proteomes" id="UP000680866">
    <property type="component" value="Chromosome"/>
</dbReference>
<proteinExistence type="predicted"/>
<dbReference type="Pfam" id="PF00583">
    <property type="entry name" value="Acetyltransf_1"/>
    <property type="match status" value="1"/>
</dbReference>
<dbReference type="PANTHER" id="PTHR43877">
    <property type="entry name" value="AMINOALKYLPHOSPHONATE N-ACETYLTRANSFERASE-RELATED-RELATED"/>
    <property type="match status" value="1"/>
</dbReference>
<dbReference type="PROSITE" id="PS51186">
    <property type="entry name" value="GNAT"/>
    <property type="match status" value="1"/>
</dbReference>
<dbReference type="InterPro" id="IPR016181">
    <property type="entry name" value="Acyl_CoA_acyltransferase"/>
</dbReference>
<gene>
    <name evidence="4" type="ORF">Prubr_33950</name>
</gene>
<evidence type="ECO:0000313" key="5">
    <source>
        <dbReference type="Proteomes" id="UP000680866"/>
    </source>
</evidence>
<evidence type="ECO:0000256" key="2">
    <source>
        <dbReference type="ARBA" id="ARBA00023315"/>
    </source>
</evidence>
<dbReference type="AlphaFoldDB" id="A0A810N148"/>
<reference evidence="4" key="1">
    <citation type="submission" date="2020-08" db="EMBL/GenBank/DDBJ databases">
        <title>Whole genome shotgun sequence of Polymorphospora rubra NBRC 101157.</title>
        <authorList>
            <person name="Komaki H."/>
            <person name="Tamura T."/>
        </authorList>
    </citation>
    <scope>NUCLEOTIDE SEQUENCE</scope>
    <source>
        <strain evidence="4">NBRC 101157</strain>
    </source>
</reference>
<dbReference type="GO" id="GO:0016747">
    <property type="term" value="F:acyltransferase activity, transferring groups other than amino-acyl groups"/>
    <property type="evidence" value="ECO:0007669"/>
    <property type="project" value="InterPro"/>
</dbReference>
<evidence type="ECO:0000313" key="4">
    <source>
        <dbReference type="EMBL" id="BCJ66374.1"/>
    </source>
</evidence>
<sequence length="325" mass="35537">MPGVTLPDGWTIRPPTLDDVPALLKVTHASDIAAIGYPDFPEYELLEVLQAPHVDLERDQAVAVDADGAVVAWAYLDNPNRAQREFIEVYVHPELGVPARAVLLRRQLDRVAEEAAELGLDRMSVRAGAVPTETGWAGDLRAAGFGFVKRYARMSRPLAGVSTTPPTPPTGIVVRLVDPSSDDDMRAFHRVLDTAFRDTPDYDPMTYEHWRERIAALQSVAYDEWFVATVDGVPAGVLQSSDQGTDDDEGWVRYLAVLREHRKRGIGAALLGHAFAVYAGKGRKQAGLGVDLSNPTEAARLYLSVGMTASYEADIFERTVEAAGR</sequence>
<keyword evidence="2" id="KW-0012">Acyltransferase</keyword>
<feature type="domain" description="N-acetyltransferase" evidence="3">
    <location>
        <begin position="172"/>
        <end position="321"/>
    </location>
</feature>
<accession>A0A810N148</accession>
<keyword evidence="1" id="KW-0808">Transferase</keyword>
<keyword evidence="5" id="KW-1185">Reference proteome</keyword>
<protein>
    <recommendedName>
        <fullName evidence="3">N-acetyltransferase domain-containing protein</fullName>
    </recommendedName>
</protein>
<dbReference type="SUPFAM" id="SSF55729">
    <property type="entry name" value="Acyl-CoA N-acyltransferases (Nat)"/>
    <property type="match status" value="2"/>
</dbReference>
<dbReference type="InterPro" id="IPR000182">
    <property type="entry name" value="GNAT_dom"/>
</dbReference>
<dbReference type="EMBL" id="AP023359">
    <property type="protein sequence ID" value="BCJ66374.1"/>
    <property type="molecule type" value="Genomic_DNA"/>
</dbReference>
<evidence type="ECO:0000256" key="1">
    <source>
        <dbReference type="ARBA" id="ARBA00022679"/>
    </source>
</evidence>